<reference evidence="2 3" key="1">
    <citation type="submission" date="2019-07" db="EMBL/GenBank/DDBJ databases">
        <title>De Novo Assembly of kiwifruit Actinidia rufa.</title>
        <authorList>
            <person name="Sugita-Konishi S."/>
            <person name="Sato K."/>
            <person name="Mori E."/>
            <person name="Abe Y."/>
            <person name="Kisaki G."/>
            <person name="Hamano K."/>
            <person name="Suezawa K."/>
            <person name="Otani M."/>
            <person name="Fukuda T."/>
            <person name="Manabe T."/>
            <person name="Gomi K."/>
            <person name="Tabuchi M."/>
            <person name="Akimitsu K."/>
            <person name="Kataoka I."/>
        </authorList>
    </citation>
    <scope>NUCLEOTIDE SEQUENCE [LARGE SCALE GENOMIC DNA]</scope>
    <source>
        <strain evidence="3">cv. Fuchu</strain>
    </source>
</reference>
<organism evidence="2 3">
    <name type="scientific">Actinidia rufa</name>
    <dbReference type="NCBI Taxonomy" id="165716"/>
    <lineage>
        <taxon>Eukaryota</taxon>
        <taxon>Viridiplantae</taxon>
        <taxon>Streptophyta</taxon>
        <taxon>Embryophyta</taxon>
        <taxon>Tracheophyta</taxon>
        <taxon>Spermatophyta</taxon>
        <taxon>Magnoliopsida</taxon>
        <taxon>eudicotyledons</taxon>
        <taxon>Gunneridae</taxon>
        <taxon>Pentapetalae</taxon>
        <taxon>asterids</taxon>
        <taxon>Ericales</taxon>
        <taxon>Actinidiaceae</taxon>
        <taxon>Actinidia</taxon>
    </lineage>
</organism>
<sequence length="171" mass="19206">MYHIDLRFVVLAVINLSLFLLQHLQNGKSNWGHNESILDLNFWVLAIFISLFLLTSVKLPLDVSVIAEPIRIRAGDFSIPLAVSVMASLFLPERLFWLGFGIVICVSPWHSLVSDLVVGFLWRVWAILWTITVLIISCIVQKNPQVEVVEDIGGCPPEEQPSLESDSVLDV</sequence>
<dbReference type="OrthoDB" id="1725376at2759"/>
<evidence type="ECO:0000313" key="3">
    <source>
        <dbReference type="Proteomes" id="UP000585474"/>
    </source>
</evidence>
<dbReference type="Proteomes" id="UP000585474">
    <property type="component" value="Unassembled WGS sequence"/>
</dbReference>
<keyword evidence="1" id="KW-0472">Membrane</keyword>
<accession>A0A7J0FQC6</accession>
<feature type="transmembrane region" description="Helical" evidence="1">
    <location>
        <begin position="6"/>
        <end position="24"/>
    </location>
</feature>
<feature type="transmembrane region" description="Helical" evidence="1">
    <location>
        <begin position="36"/>
        <end position="54"/>
    </location>
</feature>
<proteinExistence type="predicted"/>
<keyword evidence="1" id="KW-1133">Transmembrane helix</keyword>
<keyword evidence="1" id="KW-0812">Transmembrane</keyword>
<name>A0A7J0FQC6_9ERIC</name>
<dbReference type="AlphaFoldDB" id="A0A7J0FQC6"/>
<keyword evidence="3" id="KW-1185">Reference proteome</keyword>
<dbReference type="EMBL" id="BJWL01000014">
    <property type="protein sequence ID" value="GFZ00851.1"/>
    <property type="molecule type" value="Genomic_DNA"/>
</dbReference>
<protein>
    <recommendedName>
        <fullName evidence="4">Transmembrane protein</fullName>
    </recommendedName>
</protein>
<gene>
    <name evidence="2" type="ORF">Acr_14g0004860</name>
</gene>
<evidence type="ECO:0000256" key="1">
    <source>
        <dbReference type="SAM" id="Phobius"/>
    </source>
</evidence>
<evidence type="ECO:0008006" key="4">
    <source>
        <dbReference type="Google" id="ProtNLM"/>
    </source>
</evidence>
<comment type="caution">
    <text evidence="2">The sequence shown here is derived from an EMBL/GenBank/DDBJ whole genome shotgun (WGS) entry which is preliminary data.</text>
</comment>
<feature type="transmembrane region" description="Helical" evidence="1">
    <location>
        <begin position="120"/>
        <end position="140"/>
    </location>
</feature>
<evidence type="ECO:0000313" key="2">
    <source>
        <dbReference type="EMBL" id="GFZ00851.1"/>
    </source>
</evidence>